<evidence type="ECO:0000313" key="1">
    <source>
        <dbReference type="EMBL" id="KAJ8712713.1"/>
    </source>
</evidence>
<sequence>MESIPDNHLLKIRPGALEYLRKLHNLDKKGRLEEAIKILEEWIQKQDHIIKKDFRKDYLERTLITCKGSVEKAKKQIDRLCTMRSLMPQFFSKFNAKVELTHITEITWSTPLPNMTEDYYRVFLIKLNNKEFTSESFMQYYQYHIILAEYIKAHDYPNGFIAIFDMGDINILDFMTKWNPVQFQQFLSILIEGFGARLKSAQILTESKAIGLLISTAKRIVSEKIGNRVHVQQSLEDLHKVVPKDILPIEYGGNERSINKLHAEWVEELSSAEHVEYIKMMHKAGTDETKRHEGKFNEEYMGMPGSFRCLSVD</sequence>
<organism evidence="1 2">
    <name type="scientific">Mythimna loreyi</name>
    <dbReference type="NCBI Taxonomy" id="667449"/>
    <lineage>
        <taxon>Eukaryota</taxon>
        <taxon>Metazoa</taxon>
        <taxon>Ecdysozoa</taxon>
        <taxon>Arthropoda</taxon>
        <taxon>Hexapoda</taxon>
        <taxon>Insecta</taxon>
        <taxon>Pterygota</taxon>
        <taxon>Neoptera</taxon>
        <taxon>Endopterygota</taxon>
        <taxon>Lepidoptera</taxon>
        <taxon>Glossata</taxon>
        <taxon>Ditrysia</taxon>
        <taxon>Noctuoidea</taxon>
        <taxon>Noctuidae</taxon>
        <taxon>Noctuinae</taxon>
        <taxon>Hadenini</taxon>
        <taxon>Mythimna</taxon>
    </lineage>
</organism>
<reference evidence="1" key="1">
    <citation type="submission" date="2023-03" db="EMBL/GenBank/DDBJ databases">
        <title>Chromosome-level genomes of two armyworms, Mythimna separata and Mythimna loreyi, provide insights into the biosynthesis and reception of sex pheromones.</title>
        <authorList>
            <person name="Zhao H."/>
        </authorList>
    </citation>
    <scope>NUCLEOTIDE SEQUENCE</scope>
    <source>
        <strain evidence="1">BeijingLab</strain>
    </source>
</reference>
<keyword evidence="2" id="KW-1185">Reference proteome</keyword>
<name>A0ACC2QA31_9NEOP</name>
<protein>
    <submittedName>
        <fullName evidence="1">Uncharacterized protein</fullName>
    </submittedName>
</protein>
<gene>
    <name evidence="1" type="ORF">PYW08_008017</name>
</gene>
<dbReference type="EMBL" id="CM056797">
    <property type="protein sequence ID" value="KAJ8712713.1"/>
    <property type="molecule type" value="Genomic_DNA"/>
</dbReference>
<dbReference type="Proteomes" id="UP001231649">
    <property type="component" value="Chromosome 21"/>
</dbReference>
<comment type="caution">
    <text evidence="1">The sequence shown here is derived from an EMBL/GenBank/DDBJ whole genome shotgun (WGS) entry which is preliminary data.</text>
</comment>
<proteinExistence type="predicted"/>
<accession>A0ACC2QA31</accession>
<evidence type="ECO:0000313" key="2">
    <source>
        <dbReference type="Proteomes" id="UP001231649"/>
    </source>
</evidence>